<dbReference type="EMBL" id="CADEAL010001002">
    <property type="protein sequence ID" value="CAB1427873.1"/>
    <property type="molecule type" value="Genomic_DNA"/>
</dbReference>
<comment type="caution">
    <text evidence="8">The sequence shown here is derived from an EMBL/GenBank/DDBJ whole genome shotgun (WGS) entry which is preliminary data.</text>
</comment>
<evidence type="ECO:0000256" key="1">
    <source>
        <dbReference type="ARBA" id="ARBA00004236"/>
    </source>
</evidence>
<evidence type="ECO:0000256" key="2">
    <source>
        <dbReference type="ARBA" id="ARBA00022475"/>
    </source>
</evidence>
<gene>
    <name evidence="8" type="ORF">PLEPLA_LOCUS15818</name>
</gene>
<name>A0A9N7UD50_PLEPL</name>
<comment type="subcellular location">
    <subcellularLocation>
        <location evidence="1">Cell membrane</location>
    </subcellularLocation>
</comment>
<keyword evidence="5" id="KW-0325">Glycoprotein</keyword>
<keyword evidence="2" id="KW-1003">Cell membrane</keyword>
<reference evidence="8" key="1">
    <citation type="submission" date="2020-03" db="EMBL/GenBank/DDBJ databases">
        <authorList>
            <person name="Weist P."/>
        </authorList>
    </citation>
    <scope>NUCLEOTIDE SEQUENCE</scope>
</reference>
<feature type="domain" description="UPAR/Ly6" evidence="7">
    <location>
        <begin position="20"/>
        <end position="93"/>
    </location>
</feature>
<protein>
    <recommendedName>
        <fullName evidence="7">UPAR/Ly6 domain-containing protein</fullName>
    </recommendedName>
</protein>
<dbReference type="SUPFAM" id="SSF57302">
    <property type="entry name" value="Snake toxin-like"/>
    <property type="match status" value="1"/>
</dbReference>
<evidence type="ECO:0000256" key="6">
    <source>
        <dbReference type="SAM" id="SignalP"/>
    </source>
</evidence>
<dbReference type="GO" id="GO:0005886">
    <property type="term" value="C:plasma membrane"/>
    <property type="evidence" value="ECO:0007669"/>
    <property type="project" value="UniProtKB-SubCell"/>
</dbReference>
<evidence type="ECO:0000256" key="5">
    <source>
        <dbReference type="ARBA" id="ARBA00023180"/>
    </source>
</evidence>
<dbReference type="AlphaFoldDB" id="A0A9N7UD50"/>
<keyword evidence="3 6" id="KW-0732">Signal</keyword>
<dbReference type="Gene3D" id="2.10.60.10">
    <property type="entry name" value="CD59"/>
    <property type="match status" value="1"/>
</dbReference>
<dbReference type="Proteomes" id="UP001153269">
    <property type="component" value="Unassembled WGS sequence"/>
</dbReference>
<feature type="chain" id="PRO_5040208576" description="UPAR/Ly6 domain-containing protein" evidence="6">
    <location>
        <begin position="20"/>
        <end position="106"/>
    </location>
</feature>
<organism evidence="8 9">
    <name type="scientific">Pleuronectes platessa</name>
    <name type="common">European plaice</name>
    <dbReference type="NCBI Taxonomy" id="8262"/>
    <lineage>
        <taxon>Eukaryota</taxon>
        <taxon>Metazoa</taxon>
        <taxon>Chordata</taxon>
        <taxon>Craniata</taxon>
        <taxon>Vertebrata</taxon>
        <taxon>Euteleostomi</taxon>
        <taxon>Actinopterygii</taxon>
        <taxon>Neopterygii</taxon>
        <taxon>Teleostei</taxon>
        <taxon>Neoteleostei</taxon>
        <taxon>Acanthomorphata</taxon>
        <taxon>Carangaria</taxon>
        <taxon>Pleuronectiformes</taxon>
        <taxon>Pleuronectoidei</taxon>
        <taxon>Pleuronectidae</taxon>
        <taxon>Pleuronectes</taxon>
    </lineage>
</organism>
<sequence length="106" mass="11852">MKLCLSLAFISVLLSAVNGLECYTCWEDNPGNCNNIWKCPHQYDRCATTIVAQNMITKHCMRSDMCANVYSVGVRCCSENLCNRAKHTGVFVPLLLVPLAMSRLFS</sequence>
<dbReference type="Pfam" id="PF00087">
    <property type="entry name" value="Toxin_TOLIP"/>
    <property type="match status" value="1"/>
</dbReference>
<dbReference type="SMART" id="SM00134">
    <property type="entry name" value="LU"/>
    <property type="match status" value="1"/>
</dbReference>
<evidence type="ECO:0000313" key="8">
    <source>
        <dbReference type="EMBL" id="CAB1427873.1"/>
    </source>
</evidence>
<evidence type="ECO:0000259" key="7">
    <source>
        <dbReference type="SMART" id="SM00134"/>
    </source>
</evidence>
<dbReference type="InterPro" id="IPR035076">
    <property type="entry name" value="Toxin/TOLIP"/>
</dbReference>
<dbReference type="InterPro" id="IPR045860">
    <property type="entry name" value="Snake_toxin-like_sf"/>
</dbReference>
<evidence type="ECO:0000256" key="4">
    <source>
        <dbReference type="ARBA" id="ARBA00023136"/>
    </source>
</evidence>
<evidence type="ECO:0000256" key="3">
    <source>
        <dbReference type="ARBA" id="ARBA00022729"/>
    </source>
</evidence>
<proteinExistence type="predicted"/>
<dbReference type="InterPro" id="IPR016054">
    <property type="entry name" value="LY6_UPA_recep-like"/>
</dbReference>
<accession>A0A9N7UD50</accession>
<feature type="signal peptide" evidence="6">
    <location>
        <begin position="1"/>
        <end position="19"/>
    </location>
</feature>
<dbReference type="OrthoDB" id="5945173at2759"/>
<evidence type="ECO:0000313" key="9">
    <source>
        <dbReference type="Proteomes" id="UP001153269"/>
    </source>
</evidence>
<keyword evidence="9" id="KW-1185">Reference proteome</keyword>
<keyword evidence="4" id="KW-0472">Membrane</keyword>